<keyword evidence="3" id="KW-0804">Transcription</keyword>
<dbReference type="AlphaFoldDB" id="A0A9D1KF13"/>
<dbReference type="PANTHER" id="PTHR43280">
    <property type="entry name" value="ARAC-FAMILY TRANSCRIPTIONAL REGULATOR"/>
    <property type="match status" value="1"/>
</dbReference>
<keyword evidence="2" id="KW-0238">DNA-binding</keyword>
<reference evidence="5" key="1">
    <citation type="submission" date="2020-10" db="EMBL/GenBank/DDBJ databases">
        <authorList>
            <person name="Gilroy R."/>
        </authorList>
    </citation>
    <scope>NUCLEOTIDE SEQUENCE</scope>
    <source>
        <strain evidence="5">CHK123-3438</strain>
    </source>
</reference>
<dbReference type="InterPro" id="IPR018062">
    <property type="entry name" value="HTH_AraC-typ_CS"/>
</dbReference>
<dbReference type="InterPro" id="IPR009057">
    <property type="entry name" value="Homeodomain-like_sf"/>
</dbReference>
<dbReference type="InterPro" id="IPR018060">
    <property type="entry name" value="HTH_AraC"/>
</dbReference>
<evidence type="ECO:0000313" key="5">
    <source>
        <dbReference type="EMBL" id="HIT41409.1"/>
    </source>
</evidence>
<dbReference type="InterPro" id="IPR014710">
    <property type="entry name" value="RmlC-like_jellyroll"/>
</dbReference>
<dbReference type="EMBL" id="DVKS01000076">
    <property type="protein sequence ID" value="HIT41409.1"/>
    <property type="molecule type" value="Genomic_DNA"/>
</dbReference>
<dbReference type="PROSITE" id="PS00041">
    <property type="entry name" value="HTH_ARAC_FAMILY_1"/>
    <property type="match status" value="1"/>
</dbReference>
<evidence type="ECO:0000256" key="2">
    <source>
        <dbReference type="ARBA" id="ARBA00023125"/>
    </source>
</evidence>
<dbReference type="PROSITE" id="PS01124">
    <property type="entry name" value="HTH_ARAC_FAMILY_2"/>
    <property type="match status" value="1"/>
</dbReference>
<dbReference type="Gene3D" id="1.10.10.60">
    <property type="entry name" value="Homeodomain-like"/>
    <property type="match status" value="2"/>
</dbReference>
<dbReference type="Pfam" id="PF02311">
    <property type="entry name" value="AraC_binding"/>
    <property type="match status" value="1"/>
</dbReference>
<dbReference type="SUPFAM" id="SSF46689">
    <property type="entry name" value="Homeodomain-like"/>
    <property type="match status" value="1"/>
</dbReference>
<organism evidence="5 6">
    <name type="scientific">Candidatus Caccovicinus merdipullorum</name>
    <dbReference type="NCBI Taxonomy" id="2840724"/>
    <lineage>
        <taxon>Bacteria</taxon>
        <taxon>Bacillati</taxon>
        <taxon>Bacillota</taxon>
        <taxon>Clostridia</taxon>
        <taxon>Eubacteriales</taxon>
        <taxon>Candidatus Caccovicinus</taxon>
    </lineage>
</organism>
<dbReference type="InterPro" id="IPR020449">
    <property type="entry name" value="Tscrpt_reg_AraC-type_HTH"/>
</dbReference>
<dbReference type="Proteomes" id="UP000886860">
    <property type="component" value="Unassembled WGS sequence"/>
</dbReference>
<feature type="domain" description="HTH araC/xylS-type" evidence="4">
    <location>
        <begin position="220"/>
        <end position="317"/>
    </location>
</feature>
<evidence type="ECO:0000313" key="6">
    <source>
        <dbReference type="Proteomes" id="UP000886860"/>
    </source>
</evidence>
<dbReference type="SUPFAM" id="SSF51182">
    <property type="entry name" value="RmlC-like cupins"/>
    <property type="match status" value="1"/>
</dbReference>
<name>A0A9D1KF13_9FIRM</name>
<evidence type="ECO:0000256" key="3">
    <source>
        <dbReference type="ARBA" id="ARBA00023163"/>
    </source>
</evidence>
<proteinExistence type="predicted"/>
<dbReference type="SMART" id="SM00342">
    <property type="entry name" value="HTH_ARAC"/>
    <property type="match status" value="1"/>
</dbReference>
<dbReference type="PRINTS" id="PR00032">
    <property type="entry name" value="HTHARAC"/>
</dbReference>
<protein>
    <submittedName>
        <fullName evidence="5">Helix-turn-helix domain-containing protein</fullName>
    </submittedName>
</protein>
<dbReference type="GO" id="GO:0043565">
    <property type="term" value="F:sequence-specific DNA binding"/>
    <property type="evidence" value="ECO:0007669"/>
    <property type="project" value="InterPro"/>
</dbReference>
<accession>A0A9D1KF13</accession>
<dbReference type="Gene3D" id="2.60.120.10">
    <property type="entry name" value="Jelly Rolls"/>
    <property type="match status" value="1"/>
</dbReference>
<evidence type="ECO:0000259" key="4">
    <source>
        <dbReference type="PROSITE" id="PS01124"/>
    </source>
</evidence>
<comment type="caution">
    <text evidence="5">The sequence shown here is derived from an EMBL/GenBank/DDBJ whole genome shotgun (WGS) entry which is preliminary data.</text>
</comment>
<sequence>MNQELIRQLSVITEEEQEILAGRGIDKSRYTEGEGLIVDSRKMLDAGKLIQIRPHTRFVRFPRHRHNYIEVIYMCRGETSHLIDGRSIVLKEGELLFLNQNAQQEILPAGENDVAVNFIILPEFFDVAFKMLGEGENLLRDFLVGCLCESGRYDNYLHFHVADVLPVQNLVENMIWTILNDQPEKQTINQTTMGLLFMQLTYCTERLETAGQSFEQNLVLQVLRYIDGNYRDGQLNTLADMLGFDVYWLSRMIKKLTGRNYKDLLQIKRLNQAAYLLLNTRASVADISVAVGYDNTSYFHRIFRSYYGLSPKEYRRANQKGG</sequence>
<reference evidence="5" key="2">
    <citation type="journal article" date="2021" name="PeerJ">
        <title>Extensive microbial diversity within the chicken gut microbiome revealed by metagenomics and culture.</title>
        <authorList>
            <person name="Gilroy R."/>
            <person name="Ravi A."/>
            <person name="Getino M."/>
            <person name="Pursley I."/>
            <person name="Horton D.L."/>
            <person name="Alikhan N.F."/>
            <person name="Baker D."/>
            <person name="Gharbi K."/>
            <person name="Hall N."/>
            <person name="Watson M."/>
            <person name="Adriaenssens E.M."/>
            <person name="Foster-Nyarko E."/>
            <person name="Jarju S."/>
            <person name="Secka A."/>
            <person name="Antonio M."/>
            <person name="Oren A."/>
            <person name="Chaudhuri R.R."/>
            <person name="La Ragione R."/>
            <person name="Hildebrand F."/>
            <person name="Pallen M.J."/>
        </authorList>
    </citation>
    <scope>NUCLEOTIDE SEQUENCE</scope>
    <source>
        <strain evidence="5">CHK123-3438</strain>
    </source>
</reference>
<keyword evidence="1" id="KW-0805">Transcription regulation</keyword>
<dbReference type="PANTHER" id="PTHR43280:SF2">
    <property type="entry name" value="HTH-TYPE TRANSCRIPTIONAL REGULATOR EXSA"/>
    <property type="match status" value="1"/>
</dbReference>
<dbReference type="InterPro" id="IPR003313">
    <property type="entry name" value="AraC-bd"/>
</dbReference>
<dbReference type="Pfam" id="PF12833">
    <property type="entry name" value="HTH_18"/>
    <property type="match status" value="1"/>
</dbReference>
<gene>
    <name evidence="5" type="ORF">IAB60_04765</name>
</gene>
<dbReference type="InterPro" id="IPR011051">
    <property type="entry name" value="RmlC_Cupin_sf"/>
</dbReference>
<dbReference type="GO" id="GO:0003700">
    <property type="term" value="F:DNA-binding transcription factor activity"/>
    <property type="evidence" value="ECO:0007669"/>
    <property type="project" value="InterPro"/>
</dbReference>
<evidence type="ECO:0000256" key="1">
    <source>
        <dbReference type="ARBA" id="ARBA00023015"/>
    </source>
</evidence>